<protein>
    <submittedName>
        <fullName evidence="1">Uncharacterized protein</fullName>
    </submittedName>
</protein>
<dbReference type="EMBL" id="AMZH03002877">
    <property type="protein sequence ID" value="RRT74117.1"/>
    <property type="molecule type" value="Genomic_DNA"/>
</dbReference>
<sequence>MMGMREKIVVALIFREVAHSFFLSCNWHSVHAFGFKMFLQNPDDSSSSRSAGLHLIHQGCNLHLLLIYDVFQNRRALLGVPQLLLGQSLVLARLHLLGGLLFLQAHDHG</sequence>
<gene>
    <name evidence="1" type="ORF">B296_00001683</name>
</gene>
<reference evidence="1 2" key="1">
    <citation type="journal article" date="2014" name="Agronomy (Basel)">
        <title>A Draft Genome Sequence for Ensete ventricosum, the Drought-Tolerant Tree Against Hunger.</title>
        <authorList>
            <person name="Harrison J."/>
            <person name="Moore K.A."/>
            <person name="Paszkiewicz K."/>
            <person name="Jones T."/>
            <person name="Grant M."/>
            <person name="Ambacheew D."/>
            <person name="Muzemil S."/>
            <person name="Studholme D.J."/>
        </authorList>
    </citation>
    <scope>NUCLEOTIDE SEQUENCE [LARGE SCALE GENOMIC DNA]</scope>
</reference>
<evidence type="ECO:0000313" key="2">
    <source>
        <dbReference type="Proteomes" id="UP000287651"/>
    </source>
</evidence>
<evidence type="ECO:0000313" key="1">
    <source>
        <dbReference type="EMBL" id="RRT74117.1"/>
    </source>
</evidence>
<comment type="caution">
    <text evidence="1">The sequence shown here is derived from an EMBL/GenBank/DDBJ whole genome shotgun (WGS) entry which is preliminary data.</text>
</comment>
<dbReference type="Proteomes" id="UP000287651">
    <property type="component" value="Unassembled WGS sequence"/>
</dbReference>
<dbReference type="AlphaFoldDB" id="A0A427ACX3"/>
<organism evidence="1 2">
    <name type="scientific">Ensete ventricosum</name>
    <name type="common">Abyssinian banana</name>
    <name type="synonym">Musa ensete</name>
    <dbReference type="NCBI Taxonomy" id="4639"/>
    <lineage>
        <taxon>Eukaryota</taxon>
        <taxon>Viridiplantae</taxon>
        <taxon>Streptophyta</taxon>
        <taxon>Embryophyta</taxon>
        <taxon>Tracheophyta</taxon>
        <taxon>Spermatophyta</taxon>
        <taxon>Magnoliopsida</taxon>
        <taxon>Liliopsida</taxon>
        <taxon>Zingiberales</taxon>
        <taxon>Musaceae</taxon>
        <taxon>Ensete</taxon>
    </lineage>
</organism>
<name>A0A427ACX3_ENSVE</name>
<proteinExistence type="predicted"/>
<accession>A0A427ACX3</accession>